<dbReference type="InterPro" id="IPR011010">
    <property type="entry name" value="DNA_brk_join_enz"/>
</dbReference>
<dbReference type="InterPro" id="IPR016032">
    <property type="entry name" value="Sig_transdc_resp-reg_C-effctor"/>
</dbReference>
<dbReference type="SUPFAM" id="SSF46894">
    <property type="entry name" value="C-terminal effector domain of the bipartite response regulators"/>
    <property type="match status" value="1"/>
</dbReference>
<dbReference type="KEGG" id="sroi:IAG44_40380"/>
<feature type="compositionally biased region" description="Polar residues" evidence="4">
    <location>
        <begin position="105"/>
        <end position="125"/>
    </location>
</feature>
<dbReference type="SMART" id="SM00421">
    <property type="entry name" value="HTH_LUXR"/>
    <property type="match status" value="1"/>
</dbReference>
<organism evidence="6 7">
    <name type="scientific">Streptomyces roseirectus</name>
    <dbReference type="NCBI Taxonomy" id="2768066"/>
    <lineage>
        <taxon>Bacteria</taxon>
        <taxon>Bacillati</taxon>
        <taxon>Actinomycetota</taxon>
        <taxon>Actinomycetes</taxon>
        <taxon>Kitasatosporales</taxon>
        <taxon>Streptomycetaceae</taxon>
        <taxon>Streptomyces</taxon>
    </lineage>
</organism>
<proteinExistence type="predicted"/>
<dbReference type="GO" id="GO:0006355">
    <property type="term" value="P:regulation of DNA-templated transcription"/>
    <property type="evidence" value="ECO:0007669"/>
    <property type="project" value="InterPro"/>
</dbReference>
<feature type="region of interest" description="Disordered" evidence="4">
    <location>
        <begin position="99"/>
        <end position="169"/>
    </location>
</feature>
<dbReference type="Gene3D" id="3.40.50.2300">
    <property type="match status" value="1"/>
</dbReference>
<dbReference type="Pfam" id="PF00196">
    <property type="entry name" value="GerE"/>
    <property type="match status" value="1"/>
</dbReference>
<dbReference type="PROSITE" id="PS50043">
    <property type="entry name" value="HTH_LUXR_2"/>
    <property type="match status" value="1"/>
</dbReference>
<keyword evidence="2" id="KW-0238">DNA-binding</keyword>
<dbReference type="PANTHER" id="PTHR44688">
    <property type="entry name" value="DNA-BINDING TRANSCRIPTIONAL ACTIVATOR DEVR_DOSR"/>
    <property type="match status" value="1"/>
</dbReference>
<evidence type="ECO:0000256" key="1">
    <source>
        <dbReference type="ARBA" id="ARBA00023015"/>
    </source>
</evidence>
<dbReference type="Proteomes" id="UP000516052">
    <property type="component" value="Chromosome"/>
</dbReference>
<dbReference type="InterPro" id="IPR000792">
    <property type="entry name" value="Tscrpt_reg_LuxR_C"/>
</dbReference>
<evidence type="ECO:0000313" key="7">
    <source>
        <dbReference type="Proteomes" id="UP000516052"/>
    </source>
</evidence>
<evidence type="ECO:0000256" key="2">
    <source>
        <dbReference type="ARBA" id="ARBA00023125"/>
    </source>
</evidence>
<dbReference type="PRINTS" id="PR00038">
    <property type="entry name" value="HTHLUXR"/>
</dbReference>
<sequence length="270" mass="28860">MAEGLTTAVGLDRRFVIAVPHGGGSRGGRRQPFSDEVARALADDDNLKLLDQHDVEDRGLRDIWETLVFTGRRANEVIKLRLECLGRINGLPVLWHDQTKGGASATPSSRAVSPPGSTNSTSEASPTRPVTLWPPTAQGQRDAVTDGLRPHAPPRPPPLSPGRPRQDTGRHELCEAVRTAARGGAVLSPSVAAKVLAHMRGDRSTALSGRELEVLSAVSRGQSNKQIARALRLSEATVKAQLLHIRTNLDIADRTSAVTAALGHGIIRID</sequence>
<dbReference type="EMBL" id="CP060828">
    <property type="protein sequence ID" value="QNP75057.1"/>
    <property type="molecule type" value="Genomic_DNA"/>
</dbReference>
<dbReference type="AlphaFoldDB" id="A0A7H0IQJ1"/>
<evidence type="ECO:0000313" key="6">
    <source>
        <dbReference type="EMBL" id="QNP75057.1"/>
    </source>
</evidence>
<dbReference type="SUPFAM" id="SSF56349">
    <property type="entry name" value="DNA breaking-rejoining enzymes"/>
    <property type="match status" value="1"/>
</dbReference>
<reference evidence="6 7" key="1">
    <citation type="submission" date="2020-08" db="EMBL/GenBank/DDBJ databases">
        <title>A novel species.</title>
        <authorList>
            <person name="Gao J."/>
        </authorList>
    </citation>
    <scope>NUCLEOTIDE SEQUENCE [LARGE SCALE GENOMIC DNA]</scope>
    <source>
        <strain evidence="6 7">CRXT-G-22</strain>
    </source>
</reference>
<accession>A0A7H0IQJ1</accession>
<protein>
    <submittedName>
        <fullName evidence="6">Response regulator transcription factor</fullName>
    </submittedName>
</protein>
<dbReference type="CDD" id="cd06170">
    <property type="entry name" value="LuxR_C_like"/>
    <property type="match status" value="1"/>
</dbReference>
<feature type="domain" description="HTH luxR-type" evidence="5">
    <location>
        <begin position="200"/>
        <end position="265"/>
    </location>
</feature>
<keyword evidence="7" id="KW-1185">Reference proteome</keyword>
<dbReference type="PANTHER" id="PTHR44688:SF16">
    <property type="entry name" value="DNA-BINDING TRANSCRIPTIONAL ACTIVATOR DEVR_DOSR"/>
    <property type="match status" value="1"/>
</dbReference>
<evidence type="ECO:0000256" key="4">
    <source>
        <dbReference type="SAM" id="MobiDB-lite"/>
    </source>
</evidence>
<name>A0A7H0IQJ1_9ACTN</name>
<gene>
    <name evidence="6" type="ORF">IAG44_40380</name>
</gene>
<keyword evidence="1" id="KW-0805">Transcription regulation</keyword>
<evidence type="ECO:0000259" key="5">
    <source>
        <dbReference type="PROSITE" id="PS50043"/>
    </source>
</evidence>
<dbReference type="GO" id="GO:0003677">
    <property type="term" value="F:DNA binding"/>
    <property type="evidence" value="ECO:0007669"/>
    <property type="project" value="UniProtKB-KW"/>
</dbReference>
<dbReference type="RefSeq" id="WP_187751980.1">
    <property type="nucleotide sequence ID" value="NZ_CP060828.1"/>
</dbReference>
<evidence type="ECO:0000256" key="3">
    <source>
        <dbReference type="ARBA" id="ARBA00023163"/>
    </source>
</evidence>
<keyword evidence="3" id="KW-0804">Transcription</keyword>
<feature type="compositionally biased region" description="Pro residues" evidence="4">
    <location>
        <begin position="151"/>
        <end position="161"/>
    </location>
</feature>